<evidence type="ECO:0000313" key="5">
    <source>
        <dbReference type="Proteomes" id="UP000654947"/>
    </source>
</evidence>
<name>A0A918XCY9_9ACTN</name>
<keyword evidence="4" id="KW-0449">Lipoprotein</keyword>
<dbReference type="AlphaFoldDB" id="A0A918XCY9"/>
<dbReference type="Gene3D" id="3.50.30.30">
    <property type="match status" value="1"/>
</dbReference>
<feature type="domain" description="PA" evidence="2">
    <location>
        <begin position="126"/>
        <end position="205"/>
    </location>
</feature>
<keyword evidence="4" id="KW-0378">Hydrolase</keyword>
<evidence type="ECO:0000259" key="3">
    <source>
        <dbReference type="Pfam" id="PF04389"/>
    </source>
</evidence>
<evidence type="ECO:0000256" key="1">
    <source>
        <dbReference type="SAM" id="SignalP"/>
    </source>
</evidence>
<reference evidence="4 5" key="1">
    <citation type="journal article" date="2014" name="Int. J. Syst. Evol. Microbiol.">
        <title>Complete genome sequence of Corynebacterium casei LMG S-19264T (=DSM 44701T), isolated from a smear-ripened cheese.</title>
        <authorList>
            <consortium name="US DOE Joint Genome Institute (JGI-PGF)"/>
            <person name="Walter F."/>
            <person name="Albersmeier A."/>
            <person name="Kalinowski J."/>
            <person name="Ruckert C."/>
        </authorList>
    </citation>
    <scope>NUCLEOTIDE SEQUENCE [LARGE SCALE GENOMIC DNA]</scope>
    <source>
        <strain evidence="4 5">KCTC 19473</strain>
    </source>
</reference>
<gene>
    <name evidence="4" type="primary">lpqL</name>
    <name evidence="4" type="ORF">GCM10007147_24320</name>
</gene>
<comment type="caution">
    <text evidence="4">The sequence shown here is derived from an EMBL/GenBank/DDBJ whole genome shotgun (WGS) entry which is preliminary data.</text>
</comment>
<dbReference type="InterPro" id="IPR045175">
    <property type="entry name" value="M28_fam"/>
</dbReference>
<dbReference type="PANTHER" id="PTHR12147:SF26">
    <property type="entry name" value="PEPTIDASE M28 DOMAIN-CONTAINING PROTEIN"/>
    <property type="match status" value="1"/>
</dbReference>
<protein>
    <submittedName>
        <fullName evidence="4">Lipoprotein aminopeptidase LpqL</fullName>
    </submittedName>
</protein>
<feature type="chain" id="PRO_5037241812" evidence="1">
    <location>
        <begin position="21"/>
        <end position="440"/>
    </location>
</feature>
<feature type="signal peptide" evidence="1">
    <location>
        <begin position="1"/>
        <end position="20"/>
    </location>
</feature>
<keyword evidence="4" id="KW-0645">Protease</keyword>
<dbReference type="EMBL" id="BMXL01000011">
    <property type="protein sequence ID" value="GHD26401.1"/>
    <property type="molecule type" value="Genomic_DNA"/>
</dbReference>
<dbReference type="PANTHER" id="PTHR12147">
    <property type="entry name" value="METALLOPEPTIDASE M28 FAMILY MEMBER"/>
    <property type="match status" value="1"/>
</dbReference>
<dbReference type="InterPro" id="IPR003137">
    <property type="entry name" value="PA_domain"/>
</dbReference>
<dbReference type="GO" id="GO:0006508">
    <property type="term" value="P:proteolysis"/>
    <property type="evidence" value="ECO:0007669"/>
    <property type="project" value="InterPro"/>
</dbReference>
<evidence type="ECO:0000313" key="4">
    <source>
        <dbReference type="EMBL" id="GHD26401.1"/>
    </source>
</evidence>
<keyword evidence="4" id="KW-0031">Aminopeptidase</keyword>
<dbReference type="GO" id="GO:0008235">
    <property type="term" value="F:metalloexopeptidase activity"/>
    <property type="evidence" value="ECO:0007669"/>
    <property type="project" value="InterPro"/>
</dbReference>
<dbReference type="Pfam" id="PF04389">
    <property type="entry name" value="Peptidase_M28"/>
    <property type="match status" value="1"/>
</dbReference>
<dbReference type="InterPro" id="IPR007484">
    <property type="entry name" value="Peptidase_M28"/>
</dbReference>
<dbReference type="CDD" id="cd00538">
    <property type="entry name" value="PA"/>
    <property type="match status" value="1"/>
</dbReference>
<feature type="domain" description="Peptidase M28" evidence="3">
    <location>
        <begin position="227"/>
        <end position="429"/>
    </location>
</feature>
<evidence type="ECO:0000259" key="2">
    <source>
        <dbReference type="Pfam" id="PF02225"/>
    </source>
</evidence>
<dbReference type="Gene3D" id="3.40.630.10">
    <property type="entry name" value="Zn peptidases"/>
    <property type="match status" value="1"/>
</dbReference>
<dbReference type="Pfam" id="PF02225">
    <property type="entry name" value="PA"/>
    <property type="match status" value="1"/>
</dbReference>
<keyword evidence="1" id="KW-0732">Signal</keyword>
<dbReference type="GO" id="GO:0004177">
    <property type="term" value="F:aminopeptidase activity"/>
    <property type="evidence" value="ECO:0007669"/>
    <property type="project" value="UniProtKB-KW"/>
</dbReference>
<accession>A0A918XCY9</accession>
<organism evidence="4 5">
    <name type="scientific">Nocardiopsis kunsanensis</name>
    <dbReference type="NCBI Taxonomy" id="141693"/>
    <lineage>
        <taxon>Bacteria</taxon>
        <taxon>Bacillati</taxon>
        <taxon>Actinomycetota</taxon>
        <taxon>Actinomycetes</taxon>
        <taxon>Streptosporangiales</taxon>
        <taxon>Nocardiopsidaceae</taxon>
        <taxon>Nocardiopsis</taxon>
    </lineage>
</organism>
<sequence>MAGASTLLAVMIISVGGVSAAVASHLPKSEDFDVQSVMGHIDRLQQIADDNGGHRAAGSAGHRESAEYFEEELREAGLEVSNEKFEFLYSKPSHASLSLDEEELDMIPATFGPSTDGDLRANPYVLVDEGCEDKHYESVTRGSILVLEEPKNCTVQEQHEAASESGAGALLVASSSEVPPYIWLDGAGSRDIPVAGISQQTSEAIQSSSEPLSMSLTMETERRSSTNLIAEKPGRSEEAIEVGAHLDSVPQSPGINDNAVSAAVLLEHAISKAEQSTDKAQRYMFWSGEEFAFAGSRSYLRSGTDIEGIAAYVNFEMVAAPNSGYFYIQNDGSGSSQLIDEAIVDGYAQIGIQAERDANEEPRSDDASYQDAGIPTGGFWGGSFETKTEEQAELWGGSSGEPFDECYHQVCDTADRIDEEKVSNTMHVVDYVLGTLDKGL</sequence>
<dbReference type="SUPFAM" id="SSF53187">
    <property type="entry name" value="Zn-dependent exopeptidases"/>
    <property type="match status" value="1"/>
</dbReference>
<keyword evidence="5" id="KW-1185">Reference proteome</keyword>
<proteinExistence type="predicted"/>
<dbReference type="Proteomes" id="UP000654947">
    <property type="component" value="Unassembled WGS sequence"/>
</dbReference>